<feature type="signal peptide" evidence="1">
    <location>
        <begin position="1"/>
        <end position="17"/>
    </location>
</feature>
<comment type="caution">
    <text evidence="2">The sequence shown here is derived from an EMBL/GenBank/DDBJ whole genome shotgun (WGS) entry which is preliminary data.</text>
</comment>
<evidence type="ECO:0000256" key="1">
    <source>
        <dbReference type="SAM" id="SignalP"/>
    </source>
</evidence>
<dbReference type="EMBL" id="JAKJPO010000003">
    <property type="protein sequence ID" value="MCF7221707.1"/>
    <property type="molecule type" value="Genomic_DNA"/>
</dbReference>
<protein>
    <submittedName>
        <fullName evidence="2">TolB-like protein</fullName>
    </submittedName>
</protein>
<dbReference type="Pfam" id="PF07676">
    <property type="entry name" value="PD40"/>
    <property type="match status" value="3"/>
</dbReference>
<gene>
    <name evidence="2" type="ORF">L3V18_07890</name>
</gene>
<sequence length="307" mass="31438">MRIIVACAFSLLPALCAATSTQGLPAVAASGLSEYGIEGMGVVSTRADEGRASVGADGRRIVWAAAGREGGAGGSDLWQATLHDGRWQDPVPLAINSPADDADPAFDPDGRWLYFSSNREGGRGGHDLYRARVLAGGGFGVVEHLGGTLNTSGDERAPMPGPDGNLLLFASDGHGGEGGLDLLSARRDDDDFAEPRALPGTVNTIADETDPAWLADGATLVFSRGNAATSQVRVAHCDGSAYAGDAALELSFNTADARTFAPVPDGHKPGELLVAGTARAPRAGGTDLYRTVSPKAAGRAGCLDEGR</sequence>
<reference evidence="2 3" key="2">
    <citation type="submission" date="2022-01" db="EMBL/GenBank/DDBJ databases">
        <title>Lysobacter chinensis sp. nov., a bacterium isolated from cow dung compost.</title>
        <authorList>
            <person name="Liu Y."/>
        </authorList>
    </citation>
    <scope>NUCLEOTIDE SEQUENCE [LARGE SCALE GENOMIC DNA]</scope>
    <source>
        <strain evidence="2 3">TLK-CK17</strain>
    </source>
</reference>
<dbReference type="InterPro" id="IPR011042">
    <property type="entry name" value="6-blade_b-propeller_TolB-like"/>
</dbReference>
<reference evidence="2 3" key="3">
    <citation type="submission" date="2022-01" db="EMBL/GenBank/DDBJ databases">
        <authorList>
            <person name="Zhou L.Y."/>
        </authorList>
    </citation>
    <scope>NUCLEOTIDE SEQUENCE [LARGE SCALE GENOMIC DNA]</scope>
    <source>
        <strain evidence="2 3">TLK-CK17</strain>
    </source>
</reference>
<organism evidence="2 3">
    <name type="scientific">Marilutibacter chinensis</name>
    <dbReference type="NCBI Taxonomy" id="2912247"/>
    <lineage>
        <taxon>Bacteria</taxon>
        <taxon>Pseudomonadati</taxon>
        <taxon>Pseudomonadota</taxon>
        <taxon>Gammaproteobacteria</taxon>
        <taxon>Lysobacterales</taxon>
        <taxon>Lysobacteraceae</taxon>
        <taxon>Marilutibacter</taxon>
    </lineage>
</organism>
<keyword evidence="3" id="KW-1185">Reference proteome</keyword>
<accession>A0ABS9HUD7</accession>
<evidence type="ECO:0000313" key="2">
    <source>
        <dbReference type="EMBL" id="MCF7221707.1"/>
    </source>
</evidence>
<keyword evidence="1" id="KW-0732">Signal</keyword>
<name>A0ABS9HUD7_9GAMM</name>
<dbReference type="Gene3D" id="2.120.10.30">
    <property type="entry name" value="TolB, C-terminal domain"/>
    <property type="match status" value="2"/>
</dbReference>
<dbReference type="Proteomes" id="UP001430796">
    <property type="component" value="Unassembled WGS sequence"/>
</dbReference>
<proteinExistence type="predicted"/>
<feature type="chain" id="PRO_5045169145" evidence="1">
    <location>
        <begin position="18"/>
        <end position="307"/>
    </location>
</feature>
<dbReference type="RefSeq" id="WP_237054122.1">
    <property type="nucleotide sequence ID" value="NZ_JAKJPO010000003.1"/>
</dbReference>
<evidence type="ECO:0000313" key="3">
    <source>
        <dbReference type="Proteomes" id="UP001430796"/>
    </source>
</evidence>
<reference evidence="3" key="1">
    <citation type="submission" date="2022-01" db="EMBL/GenBank/DDBJ databases">
        <title>Lysobacter chinensis sp. nov., a bacterium isolated from cow dung compost.</title>
        <authorList>
            <person name="Zhou L.Y."/>
        </authorList>
    </citation>
    <scope>NUCLEOTIDE SEQUENCE [LARGE SCALE GENOMIC DNA]</scope>
    <source>
        <strain evidence="3">TLK-CK17</strain>
    </source>
</reference>
<dbReference type="SUPFAM" id="SSF82171">
    <property type="entry name" value="DPP6 N-terminal domain-like"/>
    <property type="match status" value="1"/>
</dbReference>
<dbReference type="InterPro" id="IPR011659">
    <property type="entry name" value="WD40"/>
</dbReference>